<keyword evidence="10" id="KW-1185">Reference proteome</keyword>
<evidence type="ECO:0000313" key="10">
    <source>
        <dbReference type="Proteomes" id="UP000568839"/>
    </source>
</evidence>
<dbReference type="Gene3D" id="3.40.50.300">
    <property type="entry name" value="P-loop containing nucleotide triphosphate hydrolases"/>
    <property type="match status" value="1"/>
</dbReference>
<feature type="compositionally biased region" description="Basic and acidic residues" evidence="7">
    <location>
        <begin position="721"/>
        <end position="736"/>
    </location>
</feature>
<comment type="similarity">
    <text evidence="2">Belongs to the VirD4/TraG family.</text>
</comment>
<gene>
    <name evidence="9" type="ORF">HNR44_001717</name>
</gene>
<dbReference type="InterPro" id="IPR003688">
    <property type="entry name" value="TraG/VirD4"/>
</dbReference>
<keyword evidence="3" id="KW-1003">Cell membrane</keyword>
<name>A0A841PLW2_9BACL</name>
<feature type="region of interest" description="Disordered" evidence="7">
    <location>
        <begin position="566"/>
        <end position="605"/>
    </location>
</feature>
<feature type="transmembrane region" description="Helical" evidence="8">
    <location>
        <begin position="58"/>
        <end position="77"/>
    </location>
</feature>
<dbReference type="InterPro" id="IPR051539">
    <property type="entry name" value="T4SS-coupling_protein"/>
</dbReference>
<feature type="region of interest" description="Disordered" evidence="7">
    <location>
        <begin position="490"/>
        <end position="511"/>
    </location>
</feature>
<evidence type="ECO:0000256" key="5">
    <source>
        <dbReference type="ARBA" id="ARBA00022989"/>
    </source>
</evidence>
<feature type="compositionally biased region" description="Basic and acidic residues" evidence="7">
    <location>
        <begin position="678"/>
        <end position="692"/>
    </location>
</feature>
<evidence type="ECO:0000256" key="4">
    <source>
        <dbReference type="ARBA" id="ARBA00022692"/>
    </source>
</evidence>
<organism evidence="9 10">
    <name type="scientific">Geomicrobium halophilum</name>
    <dbReference type="NCBI Taxonomy" id="549000"/>
    <lineage>
        <taxon>Bacteria</taxon>
        <taxon>Bacillati</taxon>
        <taxon>Bacillota</taxon>
        <taxon>Bacilli</taxon>
        <taxon>Bacillales</taxon>
        <taxon>Geomicrobium</taxon>
    </lineage>
</organism>
<dbReference type="PANTHER" id="PTHR37937:SF1">
    <property type="entry name" value="CONJUGATIVE TRANSFER: DNA TRANSPORT"/>
    <property type="match status" value="1"/>
</dbReference>
<evidence type="ECO:0000256" key="7">
    <source>
        <dbReference type="SAM" id="MobiDB-lite"/>
    </source>
</evidence>
<feature type="region of interest" description="Disordered" evidence="7">
    <location>
        <begin position="619"/>
        <end position="749"/>
    </location>
</feature>
<keyword evidence="5 8" id="KW-1133">Transmembrane helix</keyword>
<evidence type="ECO:0000256" key="8">
    <source>
        <dbReference type="SAM" id="Phobius"/>
    </source>
</evidence>
<comment type="subcellular location">
    <subcellularLocation>
        <location evidence="1">Cell membrane</location>
        <topology evidence="1">Multi-pass membrane protein</topology>
    </subcellularLocation>
</comment>
<dbReference type="AlphaFoldDB" id="A0A841PLW2"/>
<dbReference type="PANTHER" id="PTHR37937">
    <property type="entry name" value="CONJUGATIVE TRANSFER: DNA TRANSPORT"/>
    <property type="match status" value="1"/>
</dbReference>
<dbReference type="Pfam" id="PF02534">
    <property type="entry name" value="T4SS-DNA_transf"/>
    <property type="match status" value="1"/>
</dbReference>
<feature type="compositionally biased region" description="Basic and acidic residues" evidence="7">
    <location>
        <begin position="566"/>
        <end position="575"/>
    </location>
</feature>
<feature type="transmembrane region" description="Helical" evidence="8">
    <location>
        <begin position="12"/>
        <end position="32"/>
    </location>
</feature>
<dbReference type="Proteomes" id="UP000568839">
    <property type="component" value="Unassembled WGS sequence"/>
</dbReference>
<keyword evidence="4 8" id="KW-0812">Transmembrane</keyword>
<protein>
    <submittedName>
        <fullName evidence="9">Type IV secretion system protein VirD4</fullName>
    </submittedName>
</protein>
<proteinExistence type="inferred from homology"/>
<reference evidence="9 10" key="1">
    <citation type="submission" date="2020-08" db="EMBL/GenBank/DDBJ databases">
        <title>Genomic Encyclopedia of Type Strains, Phase IV (KMG-IV): sequencing the most valuable type-strain genomes for metagenomic binning, comparative biology and taxonomic classification.</title>
        <authorList>
            <person name="Goeker M."/>
        </authorList>
    </citation>
    <scope>NUCLEOTIDE SEQUENCE [LARGE SCALE GENOMIC DNA]</scope>
    <source>
        <strain evidence="9 10">DSM 21769</strain>
    </source>
</reference>
<dbReference type="EMBL" id="JACHHJ010000002">
    <property type="protein sequence ID" value="MBB6449739.1"/>
    <property type="molecule type" value="Genomic_DNA"/>
</dbReference>
<comment type="caution">
    <text evidence="9">The sequence shown here is derived from an EMBL/GenBank/DDBJ whole genome shotgun (WGS) entry which is preliminary data.</text>
</comment>
<evidence type="ECO:0000256" key="2">
    <source>
        <dbReference type="ARBA" id="ARBA00008806"/>
    </source>
</evidence>
<evidence type="ECO:0000256" key="6">
    <source>
        <dbReference type="ARBA" id="ARBA00023136"/>
    </source>
</evidence>
<dbReference type="CDD" id="cd01127">
    <property type="entry name" value="TrwB_TraG_TraD_VirD4"/>
    <property type="match status" value="1"/>
</dbReference>
<keyword evidence="6 8" id="KW-0472">Membrane</keyword>
<accession>A0A841PLW2</accession>
<feature type="compositionally biased region" description="Polar residues" evidence="7">
    <location>
        <begin position="593"/>
        <end position="602"/>
    </location>
</feature>
<evidence type="ECO:0000256" key="1">
    <source>
        <dbReference type="ARBA" id="ARBA00004651"/>
    </source>
</evidence>
<dbReference type="GO" id="GO:0005886">
    <property type="term" value="C:plasma membrane"/>
    <property type="evidence" value="ECO:0007669"/>
    <property type="project" value="UniProtKB-SubCell"/>
</dbReference>
<dbReference type="SUPFAM" id="SSF52540">
    <property type="entry name" value="P-loop containing nucleoside triphosphate hydrolases"/>
    <property type="match status" value="1"/>
</dbReference>
<dbReference type="InterPro" id="IPR027417">
    <property type="entry name" value="P-loop_NTPase"/>
</dbReference>
<evidence type="ECO:0000256" key="3">
    <source>
        <dbReference type="ARBA" id="ARBA00022475"/>
    </source>
</evidence>
<evidence type="ECO:0000313" key="9">
    <source>
        <dbReference type="EMBL" id="MBB6449739.1"/>
    </source>
</evidence>
<sequence>MISKISWKPVGFGIFLGILITYLLMVALFAFIGPAESFNAALIDPSATFTYIYGDENLSTAFIILPFIIIAATLHVLRYSILKHSYEDASDLGIHGTAKWGTPVEFTDGKMLSKNNKYGNIPEDTLQVEQGIILGKIPKKKKLLIMGENTDIDNRNVLVIGSSGSGKGQGFVIPNLINMREQTIIVTDPKGELYDQTATIKRDQGYDVFHIDFVTLLSAKYNPLDYVRNDFDAIKLAGTISRNSSKDTKEDFFFNTAKDLLTGIIIYVKGKKSNATFTDVKNTFNQINEDEEYLKELCEEIGHEHPAYQYLKDASTQSGNTRASILSSFAQQTAIFSLQDVANMTAQSDFNIYDFQKRKSILYIRIPMKTNPVQPLTATFFDQLIDTFYEIAGNEKNRMLPIHTTFLLDEFANIGRLNGYDETLSTCRGQGMSMQTIIQDFAQIEKKDMYGHEQARTIINNHDSTLFLRTKDTKTAEYFSKLAGDTTVKHTTGSKQHGTLTKDGSYSSSEQVVKRPLITPGELSNNKGTAAYLFIAGYDPLKVEKAFQSNIYGDYVNDYDKYRNEDMKEKDRQEEASEAFQQEEMVQETQEESGVSQSNQSDGDIELSDSELTKLLQNDTGIVDEEDNLEAIQEQTKEIETSLDQDKEITKDDEKAIKDLVVELSAHDEEKDEETMTDEDHATNEDQNDNRKKAVTLSTNNTEDKKDSNITPDEDINAIEDEMKNIENHLIEDEPFRKRKKGDEEELPM</sequence>
<dbReference type="RefSeq" id="WP_184403704.1">
    <property type="nucleotide sequence ID" value="NZ_JACHHJ010000002.1"/>
</dbReference>
<dbReference type="NCBIfam" id="NF045973">
    <property type="entry name" value="conju_CD1115"/>
    <property type="match status" value="1"/>
</dbReference>
<feature type="compositionally biased region" description="Basic and acidic residues" evidence="7">
    <location>
        <begin position="635"/>
        <end position="669"/>
    </location>
</feature>